<keyword evidence="2" id="KW-0732">Signal</keyword>
<feature type="compositionally biased region" description="Pro residues" evidence="1">
    <location>
        <begin position="77"/>
        <end position="86"/>
    </location>
</feature>
<organism evidence="3 4">
    <name type="scientific">Micromonospora luteifusca</name>
    <dbReference type="NCBI Taxonomy" id="709860"/>
    <lineage>
        <taxon>Bacteria</taxon>
        <taxon>Bacillati</taxon>
        <taxon>Actinomycetota</taxon>
        <taxon>Actinomycetes</taxon>
        <taxon>Micromonosporales</taxon>
        <taxon>Micromonosporaceae</taxon>
        <taxon>Micromonospora</taxon>
    </lineage>
</organism>
<sequence length="164" mass="16337">MHQRTRTTLTGAGLAALLTLTGCAGTRNGGDAVSAEQTPSGIPADDAAPSAAPTSPSDPTPSSPAGRPARARTPLPTLRPPTGPPRHPTDARKANVLAGRITRGGTGPCYGLVTDDGRHYALHGSGMGSFAVGTTVRVTLGPADQTVDCGPGTPATIVTINKVG</sequence>
<feature type="signal peptide" evidence="2">
    <location>
        <begin position="1"/>
        <end position="24"/>
    </location>
</feature>
<gene>
    <name evidence="3" type="ORF">JOD64_003282</name>
</gene>
<dbReference type="EMBL" id="JAFBBP010000001">
    <property type="protein sequence ID" value="MBM7492060.1"/>
    <property type="molecule type" value="Genomic_DNA"/>
</dbReference>
<reference evidence="3 4" key="1">
    <citation type="submission" date="2021-01" db="EMBL/GenBank/DDBJ databases">
        <title>Sequencing the genomes of 1000 actinobacteria strains.</title>
        <authorList>
            <person name="Klenk H.-P."/>
        </authorList>
    </citation>
    <scope>NUCLEOTIDE SEQUENCE [LARGE SCALE GENOMIC DNA]</scope>
    <source>
        <strain evidence="3 4">DSM 100204</strain>
    </source>
</reference>
<evidence type="ECO:0000256" key="2">
    <source>
        <dbReference type="SAM" id="SignalP"/>
    </source>
</evidence>
<keyword evidence="4" id="KW-1185">Reference proteome</keyword>
<protein>
    <submittedName>
        <fullName evidence="3">Uncharacterized protein</fullName>
    </submittedName>
</protein>
<accession>A0ABS2LV53</accession>
<feature type="region of interest" description="Disordered" evidence="1">
    <location>
        <begin position="29"/>
        <end position="91"/>
    </location>
</feature>
<dbReference type="RefSeq" id="WP_239559539.1">
    <property type="nucleotide sequence ID" value="NZ_JAFBBP010000001.1"/>
</dbReference>
<feature type="compositionally biased region" description="Low complexity" evidence="1">
    <location>
        <begin position="43"/>
        <end position="55"/>
    </location>
</feature>
<evidence type="ECO:0000313" key="4">
    <source>
        <dbReference type="Proteomes" id="UP000764837"/>
    </source>
</evidence>
<feature type="chain" id="PRO_5045480930" evidence="2">
    <location>
        <begin position="25"/>
        <end position="164"/>
    </location>
</feature>
<feature type="compositionally biased region" description="Low complexity" evidence="1">
    <location>
        <begin position="63"/>
        <end position="76"/>
    </location>
</feature>
<dbReference type="Proteomes" id="UP000764837">
    <property type="component" value="Unassembled WGS sequence"/>
</dbReference>
<evidence type="ECO:0000256" key="1">
    <source>
        <dbReference type="SAM" id="MobiDB-lite"/>
    </source>
</evidence>
<proteinExistence type="predicted"/>
<comment type="caution">
    <text evidence="3">The sequence shown here is derived from an EMBL/GenBank/DDBJ whole genome shotgun (WGS) entry which is preliminary data.</text>
</comment>
<evidence type="ECO:0000313" key="3">
    <source>
        <dbReference type="EMBL" id="MBM7492060.1"/>
    </source>
</evidence>
<name>A0ABS2LV53_9ACTN</name>
<dbReference type="PROSITE" id="PS51257">
    <property type="entry name" value="PROKAR_LIPOPROTEIN"/>
    <property type="match status" value="1"/>
</dbReference>